<feature type="non-terminal residue" evidence="1">
    <location>
        <position position="150"/>
    </location>
</feature>
<dbReference type="EMBL" id="BARU01026099">
    <property type="protein sequence ID" value="GAH74091.1"/>
    <property type="molecule type" value="Genomic_DNA"/>
</dbReference>
<name>X1HVB4_9ZZZZ</name>
<sequence>MLGVDWSHTKFFAVHDGEKGEIVDKAQLIELAKGQPVAIEQGCPLSIAYELARKATLYYVPAQAVAQYREENGIEKSDLEDARVIWTLAQRDGLQPVTLTSQQLRLVYLYHQYLYHLQGRIALNNLYKGAKRHFGDELVHDLILFPFASG</sequence>
<proteinExistence type="predicted"/>
<organism evidence="1">
    <name type="scientific">marine sediment metagenome</name>
    <dbReference type="NCBI Taxonomy" id="412755"/>
    <lineage>
        <taxon>unclassified sequences</taxon>
        <taxon>metagenomes</taxon>
        <taxon>ecological metagenomes</taxon>
    </lineage>
</organism>
<dbReference type="AlphaFoldDB" id="X1HVB4"/>
<evidence type="ECO:0000313" key="1">
    <source>
        <dbReference type="EMBL" id="GAH74091.1"/>
    </source>
</evidence>
<accession>X1HVB4</accession>
<protein>
    <submittedName>
        <fullName evidence="1">Uncharacterized protein</fullName>
    </submittedName>
</protein>
<comment type="caution">
    <text evidence="1">The sequence shown here is derived from an EMBL/GenBank/DDBJ whole genome shotgun (WGS) entry which is preliminary data.</text>
</comment>
<reference evidence="1" key="1">
    <citation type="journal article" date="2014" name="Front. Microbiol.">
        <title>High frequency of phylogenetically diverse reductive dehalogenase-homologous genes in deep subseafloor sedimentary metagenomes.</title>
        <authorList>
            <person name="Kawai M."/>
            <person name="Futagami T."/>
            <person name="Toyoda A."/>
            <person name="Takaki Y."/>
            <person name="Nishi S."/>
            <person name="Hori S."/>
            <person name="Arai W."/>
            <person name="Tsubouchi T."/>
            <person name="Morono Y."/>
            <person name="Uchiyama I."/>
            <person name="Ito T."/>
            <person name="Fujiyama A."/>
            <person name="Inagaki F."/>
            <person name="Takami H."/>
        </authorList>
    </citation>
    <scope>NUCLEOTIDE SEQUENCE</scope>
    <source>
        <strain evidence="1">Expedition CK06-06</strain>
    </source>
</reference>
<gene>
    <name evidence="1" type="ORF">S03H2_41970</name>
</gene>